<reference evidence="1 2" key="1">
    <citation type="journal article" date="2019" name="Commun. Biol.">
        <title>The bagworm genome reveals a unique fibroin gene that provides high tensile strength.</title>
        <authorList>
            <person name="Kono N."/>
            <person name="Nakamura H."/>
            <person name="Ohtoshi R."/>
            <person name="Tomita M."/>
            <person name="Numata K."/>
            <person name="Arakawa K."/>
        </authorList>
    </citation>
    <scope>NUCLEOTIDE SEQUENCE [LARGE SCALE GENOMIC DNA]</scope>
</reference>
<sequence length="115" mass="12785">MPATVNIEGESGFPTILISAKQVAAAIKETKRENSLGRDGFSVENFKLAGIYLPRLLFLWIQLVYKNGNAFDFPNIDPHLCGSSHEVLGYRLDHNDSEFDFNSELSADLLSYTSS</sequence>
<gene>
    <name evidence="1" type="ORF">EVAR_25120_1</name>
</gene>
<proteinExistence type="predicted"/>
<dbReference type="AlphaFoldDB" id="A0A4C1XP19"/>
<keyword evidence="2" id="KW-1185">Reference proteome</keyword>
<protein>
    <submittedName>
        <fullName evidence="1">Uncharacterized protein</fullName>
    </submittedName>
</protein>
<organism evidence="1 2">
    <name type="scientific">Eumeta variegata</name>
    <name type="common">Bagworm moth</name>
    <name type="synonym">Eumeta japonica</name>
    <dbReference type="NCBI Taxonomy" id="151549"/>
    <lineage>
        <taxon>Eukaryota</taxon>
        <taxon>Metazoa</taxon>
        <taxon>Ecdysozoa</taxon>
        <taxon>Arthropoda</taxon>
        <taxon>Hexapoda</taxon>
        <taxon>Insecta</taxon>
        <taxon>Pterygota</taxon>
        <taxon>Neoptera</taxon>
        <taxon>Endopterygota</taxon>
        <taxon>Lepidoptera</taxon>
        <taxon>Glossata</taxon>
        <taxon>Ditrysia</taxon>
        <taxon>Tineoidea</taxon>
        <taxon>Psychidae</taxon>
        <taxon>Oiketicinae</taxon>
        <taxon>Eumeta</taxon>
    </lineage>
</organism>
<comment type="caution">
    <text evidence="1">The sequence shown here is derived from an EMBL/GenBank/DDBJ whole genome shotgun (WGS) entry which is preliminary data.</text>
</comment>
<accession>A0A4C1XP19</accession>
<dbReference type="OrthoDB" id="9802488at2759"/>
<evidence type="ECO:0000313" key="2">
    <source>
        <dbReference type="Proteomes" id="UP000299102"/>
    </source>
</evidence>
<dbReference type="EMBL" id="BGZK01000884">
    <property type="protein sequence ID" value="GBP63969.1"/>
    <property type="molecule type" value="Genomic_DNA"/>
</dbReference>
<dbReference type="Proteomes" id="UP000299102">
    <property type="component" value="Unassembled WGS sequence"/>
</dbReference>
<name>A0A4C1XP19_EUMVA</name>
<evidence type="ECO:0000313" key="1">
    <source>
        <dbReference type="EMBL" id="GBP63969.1"/>
    </source>
</evidence>